<evidence type="ECO:0000313" key="17">
    <source>
        <dbReference type="Proteomes" id="UP000460318"/>
    </source>
</evidence>
<dbReference type="Gene3D" id="3.40.50.300">
    <property type="entry name" value="P-loop containing nucleotide triphosphate hydrolases"/>
    <property type="match status" value="2"/>
</dbReference>
<dbReference type="GO" id="GO:0005829">
    <property type="term" value="C:cytosol"/>
    <property type="evidence" value="ECO:0007669"/>
    <property type="project" value="TreeGrafter"/>
</dbReference>
<feature type="compositionally biased region" description="Basic and acidic residues" evidence="12">
    <location>
        <begin position="408"/>
        <end position="421"/>
    </location>
</feature>
<dbReference type="InterPro" id="IPR000629">
    <property type="entry name" value="RNA-helicase_DEAD-box_CS"/>
</dbReference>
<dbReference type="InterPro" id="IPR014014">
    <property type="entry name" value="RNA_helicase_DEAD_Q_motif"/>
</dbReference>
<evidence type="ECO:0000259" key="15">
    <source>
        <dbReference type="PROSITE" id="PS51195"/>
    </source>
</evidence>
<dbReference type="GO" id="GO:0003723">
    <property type="term" value="F:RNA binding"/>
    <property type="evidence" value="ECO:0007669"/>
    <property type="project" value="UniProtKB-ARBA"/>
</dbReference>
<evidence type="ECO:0000256" key="6">
    <source>
        <dbReference type="ARBA" id="ARBA00022840"/>
    </source>
</evidence>
<evidence type="ECO:0000256" key="12">
    <source>
        <dbReference type="SAM" id="MobiDB-lite"/>
    </source>
</evidence>
<dbReference type="AlphaFoldDB" id="A0A7X3INE9"/>
<dbReference type="SMART" id="SM00487">
    <property type="entry name" value="DEXDc"/>
    <property type="match status" value="1"/>
</dbReference>
<keyword evidence="17" id="KW-1185">Reference proteome</keyword>
<evidence type="ECO:0000256" key="2">
    <source>
        <dbReference type="ARBA" id="ARBA00022490"/>
    </source>
</evidence>
<keyword evidence="2" id="KW-0963">Cytoplasm</keyword>
<accession>A0A7X3INE9</accession>
<evidence type="ECO:0000256" key="7">
    <source>
        <dbReference type="ARBA" id="ARBA00038437"/>
    </source>
</evidence>
<dbReference type="GO" id="GO:0003724">
    <property type="term" value="F:RNA helicase activity"/>
    <property type="evidence" value="ECO:0007669"/>
    <property type="project" value="UniProtKB-EC"/>
</dbReference>
<dbReference type="InterPro" id="IPR014001">
    <property type="entry name" value="Helicase_ATP-bd"/>
</dbReference>
<keyword evidence="5 11" id="KW-0347">Helicase</keyword>
<dbReference type="CDD" id="cd00268">
    <property type="entry name" value="DEADc"/>
    <property type="match status" value="1"/>
</dbReference>
<organism evidence="16 17">
    <name type="scientific">Paenibacillus dendrobii</name>
    <dbReference type="NCBI Taxonomy" id="2691084"/>
    <lineage>
        <taxon>Bacteria</taxon>
        <taxon>Bacillati</taxon>
        <taxon>Bacillota</taxon>
        <taxon>Bacilli</taxon>
        <taxon>Bacillales</taxon>
        <taxon>Paenibacillaceae</taxon>
        <taxon>Paenibacillus</taxon>
    </lineage>
</organism>
<name>A0A7X3INE9_9BACL</name>
<comment type="similarity">
    <text evidence="7 11">Belongs to the DEAD box helicase family.</text>
</comment>
<sequence length="471" mass="51808">MTFNDLNIAPAILKALAKENYTKPTPIQEQSIPAVLAGRDLLGCAQTGTGKTAAFAVPTIQLLSQQPHQPGTVRRIRSLILTPTRELALQIDENMKAYSRFTDIRCSAIVGGVSQKVQERALQQGADVIIATPGRLIDLINQKRIDLQHVQILVLDEADRMLDMGFIHDVKRIIAKMPVKKQTLFFSATMPPEISKLVKTLLVDPVKVEITPVSSTAERIKQSIYLLASGNKQKQLNELMKDSTIVSALVFTRTKRGADRVVRDLKKVNVSAQAIHGNKSQTDRQIALKNFKSGVTRVLVATDIAARGIDIDELSHVINFNLPNIPETYVHRIGRTGRAGLSGTAISFCEVDELPFLKDIEKLIGKKIPEVTGHDFPMPKSSKSVKPQQPPKPAAARTGKPKPSAARKPKDQEPRHAKETSSRNSKGNSARNSQENPYRKSRGSSKPQANPSGKPRSERFQKKSQTGSSRS</sequence>
<dbReference type="PANTHER" id="PTHR47959">
    <property type="entry name" value="ATP-DEPENDENT RNA HELICASE RHLE-RELATED"/>
    <property type="match status" value="1"/>
</dbReference>
<comment type="catalytic activity">
    <reaction evidence="8">
        <text>ATP + H2O = ADP + phosphate + H(+)</text>
        <dbReference type="Rhea" id="RHEA:13065"/>
        <dbReference type="ChEBI" id="CHEBI:15377"/>
        <dbReference type="ChEBI" id="CHEBI:15378"/>
        <dbReference type="ChEBI" id="CHEBI:30616"/>
        <dbReference type="ChEBI" id="CHEBI:43474"/>
        <dbReference type="ChEBI" id="CHEBI:456216"/>
        <dbReference type="EC" id="3.6.4.13"/>
    </reaction>
</comment>
<dbReference type="GO" id="GO:0016787">
    <property type="term" value="F:hydrolase activity"/>
    <property type="evidence" value="ECO:0007669"/>
    <property type="project" value="UniProtKB-KW"/>
</dbReference>
<evidence type="ECO:0000313" key="16">
    <source>
        <dbReference type="EMBL" id="MWV47174.1"/>
    </source>
</evidence>
<dbReference type="InterPro" id="IPR001650">
    <property type="entry name" value="Helicase_C-like"/>
</dbReference>
<proteinExistence type="inferred from homology"/>
<evidence type="ECO:0000256" key="10">
    <source>
        <dbReference type="PROSITE-ProRule" id="PRU00552"/>
    </source>
</evidence>
<dbReference type="PROSITE" id="PS51194">
    <property type="entry name" value="HELICASE_CTER"/>
    <property type="match status" value="1"/>
</dbReference>
<keyword evidence="4 11" id="KW-0378">Hydrolase</keyword>
<feature type="domain" description="Helicase C-terminal" evidence="14">
    <location>
        <begin position="235"/>
        <end position="384"/>
    </location>
</feature>
<dbReference type="RefSeq" id="WP_160500762.1">
    <property type="nucleotide sequence ID" value="NZ_WUBI01000006.1"/>
</dbReference>
<evidence type="ECO:0000256" key="5">
    <source>
        <dbReference type="ARBA" id="ARBA00022806"/>
    </source>
</evidence>
<dbReference type="InterPro" id="IPR044742">
    <property type="entry name" value="DEAD/DEAH_RhlB"/>
</dbReference>
<dbReference type="Pfam" id="PF00271">
    <property type="entry name" value="Helicase_C"/>
    <property type="match status" value="1"/>
</dbReference>
<evidence type="ECO:0000259" key="14">
    <source>
        <dbReference type="PROSITE" id="PS51194"/>
    </source>
</evidence>
<gene>
    <name evidence="16" type="ORF">GRF59_26625</name>
</gene>
<dbReference type="InterPro" id="IPR011545">
    <property type="entry name" value="DEAD/DEAH_box_helicase_dom"/>
</dbReference>
<dbReference type="PANTHER" id="PTHR47959:SF13">
    <property type="entry name" value="ATP-DEPENDENT RNA HELICASE RHLE"/>
    <property type="match status" value="1"/>
</dbReference>
<dbReference type="Proteomes" id="UP000460318">
    <property type="component" value="Unassembled WGS sequence"/>
</dbReference>
<dbReference type="EMBL" id="WUBI01000006">
    <property type="protein sequence ID" value="MWV47174.1"/>
    <property type="molecule type" value="Genomic_DNA"/>
</dbReference>
<dbReference type="SMART" id="SM00490">
    <property type="entry name" value="HELICc"/>
    <property type="match status" value="1"/>
</dbReference>
<feature type="region of interest" description="Disordered" evidence="12">
    <location>
        <begin position="370"/>
        <end position="471"/>
    </location>
</feature>
<dbReference type="SUPFAM" id="SSF52540">
    <property type="entry name" value="P-loop containing nucleoside triphosphate hydrolases"/>
    <property type="match status" value="1"/>
</dbReference>
<evidence type="ECO:0000256" key="11">
    <source>
        <dbReference type="RuleBase" id="RU000492"/>
    </source>
</evidence>
<evidence type="ECO:0000259" key="13">
    <source>
        <dbReference type="PROSITE" id="PS51192"/>
    </source>
</evidence>
<dbReference type="CDD" id="cd18787">
    <property type="entry name" value="SF2_C_DEAD"/>
    <property type="match status" value="1"/>
</dbReference>
<feature type="compositionally biased region" description="Polar residues" evidence="12">
    <location>
        <begin position="422"/>
        <end position="436"/>
    </location>
</feature>
<comment type="caution">
    <text evidence="16">The sequence shown here is derived from an EMBL/GenBank/DDBJ whole genome shotgun (WGS) entry which is preliminary data.</text>
</comment>
<dbReference type="PROSITE" id="PS00039">
    <property type="entry name" value="DEAD_ATP_HELICASE"/>
    <property type="match status" value="1"/>
</dbReference>
<evidence type="ECO:0000256" key="4">
    <source>
        <dbReference type="ARBA" id="ARBA00022801"/>
    </source>
</evidence>
<protein>
    <recommendedName>
        <fullName evidence="9">ATP-dependent RNA helicase CshA</fullName>
        <ecNumber evidence="1">3.6.4.13</ecNumber>
    </recommendedName>
</protein>
<dbReference type="EC" id="3.6.4.13" evidence="1"/>
<dbReference type="PROSITE" id="PS51192">
    <property type="entry name" value="HELICASE_ATP_BIND_1"/>
    <property type="match status" value="1"/>
</dbReference>
<dbReference type="GO" id="GO:0005524">
    <property type="term" value="F:ATP binding"/>
    <property type="evidence" value="ECO:0007669"/>
    <property type="project" value="UniProtKB-KW"/>
</dbReference>
<feature type="domain" description="Helicase ATP-binding" evidence="13">
    <location>
        <begin position="32"/>
        <end position="208"/>
    </location>
</feature>
<evidence type="ECO:0000256" key="3">
    <source>
        <dbReference type="ARBA" id="ARBA00022741"/>
    </source>
</evidence>
<keyword evidence="6 11" id="KW-0067">ATP-binding</keyword>
<feature type="domain" description="DEAD-box RNA helicase Q" evidence="15">
    <location>
        <begin position="1"/>
        <end position="29"/>
    </location>
</feature>
<evidence type="ECO:0000256" key="1">
    <source>
        <dbReference type="ARBA" id="ARBA00012552"/>
    </source>
</evidence>
<dbReference type="Pfam" id="PF00270">
    <property type="entry name" value="DEAD"/>
    <property type="match status" value="1"/>
</dbReference>
<reference evidence="16 17" key="1">
    <citation type="submission" date="2019-12" db="EMBL/GenBank/DDBJ databases">
        <title>Paenibacillus sp. nov., an endophytic bacterium isolated from the stem of Dendrobium.</title>
        <authorList>
            <person name="Zhao R."/>
        </authorList>
    </citation>
    <scope>NUCLEOTIDE SEQUENCE [LARGE SCALE GENOMIC DNA]</scope>
    <source>
        <strain evidence="16 17">HJL G12</strain>
    </source>
</reference>
<dbReference type="InterPro" id="IPR050079">
    <property type="entry name" value="DEAD_box_RNA_helicase"/>
</dbReference>
<keyword evidence="3 11" id="KW-0547">Nucleotide-binding</keyword>
<feature type="short sequence motif" description="Q motif" evidence="10">
    <location>
        <begin position="1"/>
        <end position="29"/>
    </location>
</feature>
<dbReference type="PROSITE" id="PS51195">
    <property type="entry name" value="Q_MOTIF"/>
    <property type="match status" value="1"/>
</dbReference>
<evidence type="ECO:0000256" key="8">
    <source>
        <dbReference type="ARBA" id="ARBA00047984"/>
    </source>
</evidence>
<evidence type="ECO:0000256" key="9">
    <source>
        <dbReference type="ARBA" id="ARBA00067932"/>
    </source>
</evidence>
<dbReference type="FunFam" id="3.40.50.300:FF:000108">
    <property type="entry name" value="ATP-dependent RNA helicase RhlE"/>
    <property type="match status" value="1"/>
</dbReference>
<dbReference type="InterPro" id="IPR027417">
    <property type="entry name" value="P-loop_NTPase"/>
</dbReference>